<name>V4MLE9_EUTSA</name>
<dbReference type="Gene3D" id="2.160.20.10">
    <property type="entry name" value="Single-stranded right-handed beta-helix, Pectin lyase-like"/>
    <property type="match status" value="1"/>
</dbReference>
<dbReference type="GO" id="GO:0004650">
    <property type="term" value="F:polygalacturonase activity"/>
    <property type="evidence" value="ECO:0007669"/>
    <property type="project" value="InterPro"/>
</dbReference>
<comment type="similarity">
    <text evidence="1 6">Belongs to the glycosyl hydrolase 28 family.</text>
</comment>
<dbReference type="InterPro" id="IPR000743">
    <property type="entry name" value="Glyco_hydro_28"/>
</dbReference>
<reference evidence="8 9" key="1">
    <citation type="journal article" date="2013" name="Front. Plant Sci.">
        <title>The Reference Genome of the Halophytic Plant Eutrema salsugineum.</title>
        <authorList>
            <person name="Yang R."/>
            <person name="Jarvis D.E."/>
            <person name="Chen H."/>
            <person name="Beilstein M.A."/>
            <person name="Grimwood J."/>
            <person name="Jenkins J."/>
            <person name="Shu S."/>
            <person name="Prochnik S."/>
            <person name="Xin M."/>
            <person name="Ma C."/>
            <person name="Schmutz J."/>
            <person name="Wing R.A."/>
            <person name="Mitchell-Olds T."/>
            <person name="Schumaker K.S."/>
            <person name="Wang X."/>
        </authorList>
    </citation>
    <scope>NUCLEOTIDE SEQUENCE [LARGE SCALE GENOMIC DNA]</scope>
</reference>
<dbReference type="PANTHER" id="PTHR31736:SF19">
    <property type="entry name" value="PECTIN LYASE SUPERFAMILY PROTEIN-RELATED"/>
    <property type="match status" value="1"/>
</dbReference>
<keyword evidence="2 6" id="KW-0378">Hydrolase</keyword>
<feature type="signal peptide" evidence="7">
    <location>
        <begin position="1"/>
        <end position="20"/>
    </location>
</feature>
<dbReference type="STRING" id="72664.V4MLE9"/>
<dbReference type="eggNOG" id="ENOG502QST2">
    <property type="taxonomic scope" value="Eukaryota"/>
</dbReference>
<evidence type="ECO:0000256" key="4">
    <source>
        <dbReference type="ARBA" id="ARBA00023180"/>
    </source>
</evidence>
<dbReference type="KEGG" id="eus:EUTSA_v10027457mg"/>
<keyword evidence="4" id="KW-0325">Glycoprotein</keyword>
<sequence length="365" mass="39330">AIKLRILILISFLCFGFVNGQNYNVLNFGAKGDGQTDDSKAFVEAWNATCGGEGDMKTLLIPTDKTLLLQPVAFEGPCTSTSIKIQLDGDIVAPSNQKAWSNSQFEMWISFTTVSGLIVVGSGKINGCGSSFWEQKVSQRPTALHFTKCDNLRISGITSIDSPKNHISIKACENVAISNINLLAPEESPNTDGIDISDSTNVNIFESTIQTGDDCIAINTGNTNINITRINCGPGHGIKTTNGARIKTFPGGQGYARNISFEDITLINAKNPIIIDQHYVNTQRLDAAEDSAVAISSIKFIGFRGTTPNENAITLDCSATTRCKDVVMDGINITMADGEKPKVECKNVDGKSEDTILMRDCFQNA</sequence>
<proteinExistence type="inferred from homology"/>
<evidence type="ECO:0000256" key="1">
    <source>
        <dbReference type="ARBA" id="ARBA00008834"/>
    </source>
</evidence>
<evidence type="ECO:0000256" key="2">
    <source>
        <dbReference type="ARBA" id="ARBA00022801"/>
    </source>
</evidence>
<evidence type="ECO:0000256" key="7">
    <source>
        <dbReference type="SAM" id="SignalP"/>
    </source>
</evidence>
<accession>V4MLE9</accession>
<evidence type="ECO:0000256" key="3">
    <source>
        <dbReference type="ARBA" id="ARBA00023157"/>
    </source>
</evidence>
<dbReference type="Proteomes" id="UP000030689">
    <property type="component" value="Unassembled WGS sequence"/>
</dbReference>
<evidence type="ECO:0000256" key="6">
    <source>
        <dbReference type="RuleBase" id="RU361169"/>
    </source>
</evidence>
<dbReference type="GO" id="GO:0046576">
    <property type="term" value="F:rhamnogalacturonan alpha-L-rhamnopyranosyl-(1-&gt;4)-alpha-D-galactopyranosyluronide lyase activity"/>
    <property type="evidence" value="ECO:0007669"/>
    <property type="project" value="UniProtKB-ARBA"/>
</dbReference>
<dbReference type="AlphaFoldDB" id="V4MLE9"/>
<dbReference type="Pfam" id="PF00295">
    <property type="entry name" value="Glyco_hydro_28"/>
    <property type="match status" value="2"/>
</dbReference>
<protein>
    <submittedName>
        <fullName evidence="8">Uncharacterized protein</fullName>
    </submittedName>
</protein>
<keyword evidence="5 6" id="KW-0326">Glycosidase</keyword>
<feature type="non-terminal residue" evidence="8">
    <location>
        <position position="1"/>
    </location>
</feature>
<organism evidence="8 9">
    <name type="scientific">Eutrema salsugineum</name>
    <name type="common">Saltwater cress</name>
    <name type="synonym">Sisymbrium salsugineum</name>
    <dbReference type="NCBI Taxonomy" id="72664"/>
    <lineage>
        <taxon>Eukaryota</taxon>
        <taxon>Viridiplantae</taxon>
        <taxon>Streptophyta</taxon>
        <taxon>Embryophyta</taxon>
        <taxon>Tracheophyta</taxon>
        <taxon>Spermatophyta</taxon>
        <taxon>Magnoliopsida</taxon>
        <taxon>eudicotyledons</taxon>
        <taxon>Gunneridae</taxon>
        <taxon>Pentapetalae</taxon>
        <taxon>rosids</taxon>
        <taxon>malvids</taxon>
        <taxon>Brassicales</taxon>
        <taxon>Brassicaceae</taxon>
        <taxon>Eutremeae</taxon>
        <taxon>Eutrema</taxon>
    </lineage>
</organism>
<evidence type="ECO:0000313" key="8">
    <source>
        <dbReference type="EMBL" id="ESQ53528.1"/>
    </source>
</evidence>
<dbReference type="PANTHER" id="PTHR31736">
    <property type="match status" value="1"/>
</dbReference>
<dbReference type="Gramene" id="ESQ53528">
    <property type="protein sequence ID" value="ESQ53528"/>
    <property type="gene ID" value="EUTSA_v10027457mg"/>
</dbReference>
<evidence type="ECO:0000256" key="5">
    <source>
        <dbReference type="ARBA" id="ARBA00023295"/>
    </source>
</evidence>
<feature type="chain" id="PRO_5004722446" evidence="7">
    <location>
        <begin position="21"/>
        <end position="365"/>
    </location>
</feature>
<dbReference type="EMBL" id="KI517384">
    <property type="protein sequence ID" value="ESQ53528.1"/>
    <property type="molecule type" value="Genomic_DNA"/>
</dbReference>
<keyword evidence="3" id="KW-1015">Disulfide bond</keyword>
<dbReference type="OMA" id="WIVFINI"/>
<keyword evidence="7" id="KW-0732">Signal</keyword>
<keyword evidence="9" id="KW-1185">Reference proteome</keyword>
<evidence type="ECO:0000313" key="9">
    <source>
        <dbReference type="Proteomes" id="UP000030689"/>
    </source>
</evidence>
<dbReference type="InterPro" id="IPR011050">
    <property type="entry name" value="Pectin_lyase_fold/virulence"/>
</dbReference>
<gene>
    <name evidence="8" type="ORF">EUTSA_v10027457mg</name>
</gene>
<dbReference type="InterPro" id="IPR012334">
    <property type="entry name" value="Pectin_lyas_fold"/>
</dbReference>
<dbReference type="SUPFAM" id="SSF51126">
    <property type="entry name" value="Pectin lyase-like"/>
    <property type="match status" value="1"/>
</dbReference>
<dbReference type="GO" id="GO:0005975">
    <property type="term" value="P:carbohydrate metabolic process"/>
    <property type="evidence" value="ECO:0007669"/>
    <property type="project" value="InterPro"/>
</dbReference>